<gene>
    <name evidence="1" type="ORF">HAP48_020290</name>
    <name evidence="2" type="ORF">WDK88_25325</name>
</gene>
<dbReference type="AlphaFoldDB" id="A0A973W0L0"/>
<organism evidence="1">
    <name type="scientific">Bradyrhizobium septentrionale</name>
    <dbReference type="NCBI Taxonomy" id="1404411"/>
    <lineage>
        <taxon>Bacteria</taxon>
        <taxon>Pseudomonadati</taxon>
        <taxon>Pseudomonadota</taxon>
        <taxon>Alphaproteobacteria</taxon>
        <taxon>Hyphomicrobiales</taxon>
        <taxon>Nitrobacteraceae</taxon>
        <taxon>Bradyrhizobium</taxon>
    </lineage>
</organism>
<dbReference type="Proteomes" id="UP001432046">
    <property type="component" value="Chromosome"/>
</dbReference>
<proteinExistence type="predicted"/>
<reference evidence="2" key="3">
    <citation type="submission" date="2024-03" db="EMBL/GenBank/DDBJ databases">
        <authorList>
            <person name="Bromfield E.S.P."/>
            <person name="Cloutier S."/>
        </authorList>
    </citation>
    <scope>NUCLEOTIDE SEQUENCE</scope>
    <source>
        <strain evidence="2">5S5</strain>
    </source>
</reference>
<name>A0A973W0L0_9BRAD</name>
<evidence type="ECO:0000313" key="1">
    <source>
        <dbReference type="EMBL" id="NVI45257.1"/>
    </source>
</evidence>
<dbReference type="EMBL" id="JAAOLE020000001">
    <property type="protein sequence ID" value="NVI45257.1"/>
    <property type="molecule type" value="Genomic_DNA"/>
</dbReference>
<accession>A0A973W0L0</accession>
<reference evidence="1" key="1">
    <citation type="submission" date="2020-06" db="EMBL/GenBank/DDBJ databases">
        <title>Whole Genome Sequence of Bradyrhizobium sp. Strain 1S1.</title>
        <authorList>
            <person name="Bromfield E.S.P."/>
            <person name="Cloutier S."/>
        </authorList>
    </citation>
    <scope>NUCLEOTIDE SEQUENCE [LARGE SCALE GENOMIC DNA]</scope>
    <source>
        <strain evidence="1">1S1</strain>
    </source>
</reference>
<keyword evidence="3" id="KW-1185">Reference proteome</keyword>
<dbReference type="RefSeq" id="WP_166204639.1">
    <property type="nucleotide sequence ID" value="NZ_CP088285.1"/>
</dbReference>
<evidence type="ECO:0000313" key="3">
    <source>
        <dbReference type="Proteomes" id="UP001432046"/>
    </source>
</evidence>
<sequence>MERISDEIKRFGINTIGAVEKLVTTSFLRSFKEYMRDESGVSFLRLIILYDDIEGYFKRAQPKWGQMPRDAFKLLSSKYGEENVLRLLTVYDKKLQEDDSKEQLAT</sequence>
<reference evidence="2" key="2">
    <citation type="journal article" date="2021" name="Int. J. Syst. Evol. Microbiol.">
        <title>Bradyrhizobium septentrionale sp. nov. (sv. septentrionale) and Bradyrhizobium quebecense sp. nov. (sv. septentrionale) associated with legumes native to Canada possess rearranged symbiosis genes and numerous insertion sequences.</title>
        <authorList>
            <person name="Bromfield E.S.P."/>
            <person name="Cloutier S."/>
        </authorList>
    </citation>
    <scope>NUCLEOTIDE SEQUENCE</scope>
    <source>
        <strain evidence="2">5S5</strain>
    </source>
</reference>
<protein>
    <submittedName>
        <fullName evidence="1">Uncharacterized protein</fullName>
    </submittedName>
</protein>
<evidence type="ECO:0000313" key="2">
    <source>
        <dbReference type="EMBL" id="WXC76796.1"/>
    </source>
</evidence>
<dbReference type="EMBL" id="CP147711">
    <property type="protein sequence ID" value="WXC76796.1"/>
    <property type="molecule type" value="Genomic_DNA"/>
</dbReference>